<keyword evidence="6" id="KW-1185">Reference proteome</keyword>
<keyword evidence="3" id="KW-0804">Transcription</keyword>
<feature type="domain" description="HTH marR-type" evidence="4">
    <location>
        <begin position="15"/>
        <end position="147"/>
    </location>
</feature>
<dbReference type="InterPro" id="IPR036388">
    <property type="entry name" value="WH-like_DNA-bd_sf"/>
</dbReference>
<dbReference type="PROSITE" id="PS50995">
    <property type="entry name" value="HTH_MARR_2"/>
    <property type="match status" value="1"/>
</dbReference>
<keyword evidence="2" id="KW-0238">DNA-binding</keyword>
<evidence type="ECO:0000259" key="4">
    <source>
        <dbReference type="PROSITE" id="PS50995"/>
    </source>
</evidence>
<name>A0A2T4U5G6_9BACI</name>
<dbReference type="InterPro" id="IPR036390">
    <property type="entry name" value="WH_DNA-bd_sf"/>
</dbReference>
<evidence type="ECO:0000256" key="2">
    <source>
        <dbReference type="ARBA" id="ARBA00023125"/>
    </source>
</evidence>
<organism evidence="5 6">
    <name type="scientific">Alkalicoccus saliphilus</name>
    <dbReference type="NCBI Taxonomy" id="200989"/>
    <lineage>
        <taxon>Bacteria</taxon>
        <taxon>Bacillati</taxon>
        <taxon>Bacillota</taxon>
        <taxon>Bacilli</taxon>
        <taxon>Bacillales</taxon>
        <taxon>Bacillaceae</taxon>
        <taxon>Alkalicoccus</taxon>
    </lineage>
</organism>
<comment type="caution">
    <text evidence="5">The sequence shown here is derived from an EMBL/GenBank/DDBJ whole genome shotgun (WGS) entry which is preliminary data.</text>
</comment>
<dbReference type="EMBL" id="PZJJ01000016">
    <property type="protein sequence ID" value="PTL38605.1"/>
    <property type="molecule type" value="Genomic_DNA"/>
</dbReference>
<accession>A0A2T4U5G6</accession>
<dbReference type="PRINTS" id="PR00598">
    <property type="entry name" value="HTHMARR"/>
</dbReference>
<keyword evidence="1" id="KW-0805">Transcription regulation</keyword>
<dbReference type="PANTHER" id="PTHR42756">
    <property type="entry name" value="TRANSCRIPTIONAL REGULATOR, MARR"/>
    <property type="match status" value="1"/>
</dbReference>
<proteinExistence type="predicted"/>
<protein>
    <submittedName>
        <fullName evidence="5">MarR family transcriptional regulator</fullName>
    </submittedName>
</protein>
<dbReference type="Proteomes" id="UP000240509">
    <property type="component" value="Unassembled WGS sequence"/>
</dbReference>
<evidence type="ECO:0000313" key="5">
    <source>
        <dbReference type="EMBL" id="PTL38605.1"/>
    </source>
</evidence>
<dbReference type="PANTHER" id="PTHR42756:SF1">
    <property type="entry name" value="TRANSCRIPTIONAL REPRESSOR OF EMRAB OPERON"/>
    <property type="match status" value="1"/>
</dbReference>
<dbReference type="GO" id="GO:0003677">
    <property type="term" value="F:DNA binding"/>
    <property type="evidence" value="ECO:0007669"/>
    <property type="project" value="UniProtKB-KW"/>
</dbReference>
<gene>
    <name evidence="5" type="ORF">C6Y45_10490</name>
</gene>
<dbReference type="SUPFAM" id="SSF46785">
    <property type="entry name" value="Winged helix' DNA-binding domain"/>
    <property type="match status" value="1"/>
</dbReference>
<dbReference type="SMART" id="SM00347">
    <property type="entry name" value="HTH_MARR"/>
    <property type="match status" value="1"/>
</dbReference>
<dbReference type="AlphaFoldDB" id="A0A2T4U5G6"/>
<dbReference type="GO" id="GO:0003700">
    <property type="term" value="F:DNA-binding transcription factor activity"/>
    <property type="evidence" value="ECO:0007669"/>
    <property type="project" value="InterPro"/>
</dbReference>
<dbReference type="Pfam" id="PF01047">
    <property type="entry name" value="MarR"/>
    <property type="match status" value="1"/>
</dbReference>
<evidence type="ECO:0000256" key="3">
    <source>
        <dbReference type="ARBA" id="ARBA00023163"/>
    </source>
</evidence>
<dbReference type="Gene3D" id="1.10.10.10">
    <property type="entry name" value="Winged helix-like DNA-binding domain superfamily/Winged helix DNA-binding domain"/>
    <property type="match status" value="1"/>
</dbReference>
<evidence type="ECO:0000313" key="6">
    <source>
        <dbReference type="Proteomes" id="UP000240509"/>
    </source>
</evidence>
<dbReference type="InterPro" id="IPR000835">
    <property type="entry name" value="HTH_MarR-typ"/>
</dbReference>
<evidence type="ECO:0000256" key="1">
    <source>
        <dbReference type="ARBA" id="ARBA00023015"/>
    </source>
</evidence>
<sequence>MEMERCLYIMERNTEEIVGYQLGLVAHLLQNKHNRSLAAHGLTRAQVKVLSLLQRYGTQSQSELQKRLYIQPSTMNGIVESLTKNELVEKQESGKDRRQKMIALTDKGGNLEETLWQEALTADEELTACLSEKDREMLLEILKGMKERLQEDLEE</sequence>
<reference evidence="5 6" key="1">
    <citation type="submission" date="2018-03" db="EMBL/GenBank/DDBJ databases">
        <title>Alkalicoccus saliphilus sp. nov., isolated from a mineral pool.</title>
        <authorList>
            <person name="Zhao B."/>
        </authorList>
    </citation>
    <scope>NUCLEOTIDE SEQUENCE [LARGE SCALE GENOMIC DNA]</scope>
    <source>
        <strain evidence="5 6">6AG</strain>
    </source>
</reference>